<feature type="compositionally biased region" description="Low complexity" evidence="5">
    <location>
        <begin position="27"/>
        <end position="36"/>
    </location>
</feature>
<feature type="compositionally biased region" description="Low complexity" evidence="5">
    <location>
        <begin position="147"/>
        <end position="158"/>
    </location>
</feature>
<dbReference type="EMBL" id="KV935878">
    <property type="protein sequence ID" value="PIO29171.1"/>
    <property type="molecule type" value="Genomic_DNA"/>
</dbReference>
<keyword evidence="3" id="KW-0272">Extracellular matrix</keyword>
<dbReference type="SMART" id="SM00038">
    <property type="entry name" value="COLFI"/>
    <property type="match status" value="1"/>
</dbReference>
<dbReference type="InterPro" id="IPR000885">
    <property type="entry name" value="Fib_collagen_C"/>
</dbReference>
<organism evidence="7 8">
    <name type="scientific">Aquarana catesbeiana</name>
    <name type="common">American bullfrog</name>
    <name type="synonym">Rana catesbeiana</name>
    <dbReference type="NCBI Taxonomy" id="8400"/>
    <lineage>
        <taxon>Eukaryota</taxon>
        <taxon>Metazoa</taxon>
        <taxon>Chordata</taxon>
        <taxon>Craniata</taxon>
        <taxon>Vertebrata</taxon>
        <taxon>Euteleostomi</taxon>
        <taxon>Amphibia</taxon>
        <taxon>Batrachia</taxon>
        <taxon>Anura</taxon>
        <taxon>Neobatrachia</taxon>
        <taxon>Ranoidea</taxon>
        <taxon>Ranidae</taxon>
        <taxon>Aquarana</taxon>
    </lineage>
</organism>
<dbReference type="Pfam" id="PF01391">
    <property type="entry name" value="Collagen"/>
    <property type="match status" value="2"/>
</dbReference>
<feature type="compositionally biased region" description="Pro residues" evidence="5">
    <location>
        <begin position="188"/>
        <end position="197"/>
    </location>
</feature>
<dbReference type="Pfam" id="PF01410">
    <property type="entry name" value="COLFI"/>
    <property type="match status" value="1"/>
</dbReference>
<gene>
    <name evidence="7" type="ORF">AB205_0013830</name>
</gene>
<dbReference type="AlphaFoldDB" id="A0A2G9RPI8"/>
<name>A0A2G9RPI8_AQUCT</name>
<dbReference type="OrthoDB" id="8939548at2759"/>
<dbReference type="Proteomes" id="UP000228934">
    <property type="component" value="Unassembled WGS sequence"/>
</dbReference>
<feature type="region of interest" description="Disordered" evidence="5">
    <location>
        <begin position="1"/>
        <end position="263"/>
    </location>
</feature>
<sequence length="474" mass="48570">GEIGEPGQKGNRGDKGEQGPPGPSGPQGPIGQPGPSGADGEPGPRGQQGLFGQKGDEGPRGFLGPPGPVGLQGLPGPPGEKGETGDVGQMGPPGPPGPRGPNGPPGADGPQGPPGGIGNPGAAGEKGDPGESGEPGLPGELGPPGHPGLIGLIGPPGEQGEKGDRGLQGPQGSQGSKGEQGIFGPSGPVGPPGPPGLPGGQGPKGAKGSSGPTGPKGELGIPGPPGPPGPPGEVIQPLPVQSSKRTKRNIDASQVVDEGNTDTNYMDYADGMEEIFGSLNSLKLEIEQMKHPLGTQGNPARTCKDLQLCHPEFPDGEYWIDPNQGCSRDSFKVYCNFTAGGESCIFPDKKSEGARLTSWPKENPGSWFSEFKRGKLLSYVDSDGNPIGIVQMTFLRLLSAAARQNITYNCYQSVAWHDATIDSYDKAIRFLGSNDEEMSYDNNPYIIAIMDGCAVKRNFIFITLALIHACGLVS</sequence>
<dbReference type="GO" id="GO:0005576">
    <property type="term" value="C:extracellular region"/>
    <property type="evidence" value="ECO:0007669"/>
    <property type="project" value="UniProtKB-SubCell"/>
</dbReference>
<feature type="compositionally biased region" description="Low complexity" evidence="5">
    <location>
        <begin position="206"/>
        <end position="221"/>
    </location>
</feature>
<reference evidence="8" key="1">
    <citation type="journal article" date="2017" name="Nat. Commun.">
        <title>The North American bullfrog draft genome provides insight into hormonal regulation of long noncoding RNA.</title>
        <authorList>
            <person name="Hammond S.A."/>
            <person name="Warren R.L."/>
            <person name="Vandervalk B.P."/>
            <person name="Kucuk E."/>
            <person name="Khan H."/>
            <person name="Gibb E.A."/>
            <person name="Pandoh P."/>
            <person name="Kirk H."/>
            <person name="Zhao Y."/>
            <person name="Jones M."/>
            <person name="Mungall A.J."/>
            <person name="Coope R."/>
            <person name="Pleasance S."/>
            <person name="Moore R.A."/>
            <person name="Holt R.A."/>
            <person name="Round J.M."/>
            <person name="Ohora S."/>
            <person name="Walle B.V."/>
            <person name="Veldhoen N."/>
            <person name="Helbing C.C."/>
            <person name="Birol I."/>
        </authorList>
    </citation>
    <scope>NUCLEOTIDE SEQUENCE [LARGE SCALE GENOMIC DNA]</scope>
</reference>
<accession>A0A2G9RPI8</accession>
<evidence type="ECO:0000256" key="4">
    <source>
        <dbReference type="ARBA" id="ARBA00023119"/>
    </source>
</evidence>
<dbReference type="PROSITE" id="PS51461">
    <property type="entry name" value="NC1_FIB"/>
    <property type="match status" value="1"/>
</dbReference>
<evidence type="ECO:0000256" key="1">
    <source>
        <dbReference type="ARBA" id="ARBA00004613"/>
    </source>
</evidence>
<comment type="subcellular location">
    <subcellularLocation>
        <location evidence="1">Secreted</location>
    </subcellularLocation>
</comment>
<dbReference type="Gene3D" id="2.60.120.1000">
    <property type="match status" value="1"/>
</dbReference>
<proteinExistence type="predicted"/>
<keyword evidence="4" id="KW-0176">Collagen</keyword>
<evidence type="ECO:0000256" key="5">
    <source>
        <dbReference type="SAM" id="MobiDB-lite"/>
    </source>
</evidence>
<feature type="compositionally biased region" description="Pro residues" evidence="5">
    <location>
        <begin position="222"/>
        <end position="231"/>
    </location>
</feature>
<dbReference type="GO" id="GO:0005581">
    <property type="term" value="C:collagen trimer"/>
    <property type="evidence" value="ECO:0007669"/>
    <property type="project" value="UniProtKB-KW"/>
</dbReference>
<keyword evidence="2" id="KW-0964">Secreted</keyword>
<dbReference type="GO" id="GO:0005201">
    <property type="term" value="F:extracellular matrix structural constituent"/>
    <property type="evidence" value="ECO:0007669"/>
    <property type="project" value="InterPro"/>
</dbReference>
<dbReference type="PANTHER" id="PTHR24637">
    <property type="entry name" value="COLLAGEN"/>
    <property type="match status" value="1"/>
</dbReference>
<evidence type="ECO:0000259" key="6">
    <source>
        <dbReference type="PROSITE" id="PS51461"/>
    </source>
</evidence>
<dbReference type="InterPro" id="IPR008160">
    <property type="entry name" value="Collagen"/>
</dbReference>
<dbReference type="FunFam" id="2.60.120.1000:FF:000002">
    <property type="entry name" value="Collagen XI alpha 1 chain"/>
    <property type="match status" value="1"/>
</dbReference>
<protein>
    <recommendedName>
        <fullName evidence="6">Fibrillar collagen NC1 domain-containing protein</fullName>
    </recommendedName>
</protein>
<evidence type="ECO:0000256" key="2">
    <source>
        <dbReference type="ARBA" id="ARBA00022525"/>
    </source>
</evidence>
<feature type="non-terminal residue" evidence="7">
    <location>
        <position position="1"/>
    </location>
</feature>
<keyword evidence="8" id="KW-1185">Reference proteome</keyword>
<feature type="domain" description="Fibrillar collagen NC1" evidence="6">
    <location>
        <begin position="273"/>
        <end position="474"/>
    </location>
</feature>
<evidence type="ECO:0000256" key="3">
    <source>
        <dbReference type="ARBA" id="ARBA00022530"/>
    </source>
</evidence>
<feature type="compositionally biased region" description="Pro residues" evidence="5">
    <location>
        <begin position="92"/>
        <end position="104"/>
    </location>
</feature>
<evidence type="ECO:0000313" key="8">
    <source>
        <dbReference type="Proteomes" id="UP000228934"/>
    </source>
</evidence>
<evidence type="ECO:0000313" key="7">
    <source>
        <dbReference type="EMBL" id="PIO29171.1"/>
    </source>
</evidence>